<dbReference type="PANTHER" id="PTHR15934:SF2">
    <property type="entry name" value="A-KINASE ANCHOR PROTEIN 7-LIKE PHOSPHOESTERASE DOMAIN-CONTAINING PROTEIN"/>
    <property type="match status" value="1"/>
</dbReference>
<proteinExistence type="predicted"/>
<dbReference type="SUPFAM" id="SSF55144">
    <property type="entry name" value="LigT-like"/>
    <property type="match status" value="1"/>
</dbReference>
<dbReference type="AlphaFoldDB" id="A0A7S2X9G6"/>
<dbReference type="Gene3D" id="3.90.1140.10">
    <property type="entry name" value="Cyclic phosphodiesterase"/>
    <property type="match status" value="1"/>
</dbReference>
<dbReference type="InterPro" id="IPR052641">
    <property type="entry name" value="AKAP7_isoform_gamma"/>
</dbReference>
<gene>
    <name evidence="2" type="ORF">LSP00402_LOCUS7229</name>
</gene>
<organism evidence="2">
    <name type="scientific">Lotharella oceanica</name>
    <dbReference type="NCBI Taxonomy" id="641309"/>
    <lineage>
        <taxon>Eukaryota</taxon>
        <taxon>Sar</taxon>
        <taxon>Rhizaria</taxon>
        <taxon>Cercozoa</taxon>
        <taxon>Chlorarachniophyceae</taxon>
        <taxon>Lotharella</taxon>
    </lineage>
</organism>
<dbReference type="GO" id="GO:0010738">
    <property type="term" value="P:regulation of protein kinase A signaling"/>
    <property type="evidence" value="ECO:0007669"/>
    <property type="project" value="TreeGrafter"/>
</dbReference>
<dbReference type="Pfam" id="PF10469">
    <property type="entry name" value="AKAP7_NLS"/>
    <property type="match status" value="1"/>
</dbReference>
<sequence>MKNNMYISSTDVRLQMAKMAQGQREQKIERRKNACVYQQQSVSYQSSNCKSASSIQIQTRKRWDIDEAELARINHQLSQATLDDSNHEDGLEEGFVGGVPGGDAVEYAVDTGECESRSESLAKTRSRKRANVRANYFVCVRIDEREVVEKVRDFQFKLEAQRPELKNTFIDPASLHVTVCVFAIDGPHEMKKIRLALSTASKQLTQSLHAQPLQLAIDGVGSFGNRVLFGKVQHGQLYLEALRKSVVAAAKSLGCMDSIVDPDKPLSAHVTVAKMSRGQNVTKGFDLSLLETLVRDAFGFQTCKELLLCPVGSSKPGEFYTVEMKSRIVSEDNEHIQVPGQAMSKKELQSVLDGAIRQNNSQRKRPERPRRRLFAARSHNV</sequence>
<dbReference type="EMBL" id="HBHP01011638">
    <property type="protein sequence ID" value="CAD9758530.1"/>
    <property type="molecule type" value="Transcribed_RNA"/>
</dbReference>
<dbReference type="InterPro" id="IPR019510">
    <property type="entry name" value="AKAP7-like_phosphoesterase"/>
</dbReference>
<name>A0A7S2X9G6_9EUKA</name>
<accession>A0A7S2X9G6</accession>
<reference evidence="2" key="1">
    <citation type="submission" date="2021-01" db="EMBL/GenBank/DDBJ databases">
        <authorList>
            <person name="Corre E."/>
            <person name="Pelletier E."/>
            <person name="Niang G."/>
            <person name="Scheremetjew M."/>
            <person name="Finn R."/>
            <person name="Kale V."/>
            <person name="Holt S."/>
            <person name="Cochrane G."/>
            <person name="Meng A."/>
            <person name="Brown T."/>
            <person name="Cohen L."/>
        </authorList>
    </citation>
    <scope>NUCLEOTIDE SEQUENCE</scope>
    <source>
        <strain evidence="2">CCMP622</strain>
    </source>
</reference>
<protein>
    <recommendedName>
        <fullName evidence="1">A-kinase anchor protein 7-like phosphoesterase domain-containing protein</fullName>
    </recommendedName>
</protein>
<dbReference type="GO" id="GO:0005829">
    <property type="term" value="C:cytosol"/>
    <property type="evidence" value="ECO:0007669"/>
    <property type="project" value="TreeGrafter"/>
</dbReference>
<evidence type="ECO:0000313" key="2">
    <source>
        <dbReference type="EMBL" id="CAD9758530.1"/>
    </source>
</evidence>
<dbReference type="GO" id="GO:0034237">
    <property type="term" value="F:protein kinase A regulatory subunit binding"/>
    <property type="evidence" value="ECO:0007669"/>
    <property type="project" value="TreeGrafter"/>
</dbReference>
<dbReference type="InterPro" id="IPR009097">
    <property type="entry name" value="Cyclic_Pdiesterase"/>
</dbReference>
<evidence type="ECO:0000259" key="1">
    <source>
        <dbReference type="Pfam" id="PF10469"/>
    </source>
</evidence>
<dbReference type="PANTHER" id="PTHR15934">
    <property type="entry name" value="RNA 2',3'-CYCLIC PHOSPHODIESTERASE"/>
    <property type="match status" value="1"/>
</dbReference>
<feature type="domain" description="A-kinase anchor protein 7-like phosphoesterase" evidence="1">
    <location>
        <begin position="135"/>
        <end position="324"/>
    </location>
</feature>